<name>A0A4Y9T9A6_9BURK</name>
<sequence>MSSTSDLIVATGAKDALIAHQTPDPETPPPEQPPPPFPVPDDVPLPTHAPVQEPTQPEPPIRAAQG</sequence>
<feature type="compositionally biased region" description="Pro residues" evidence="1">
    <location>
        <begin position="25"/>
        <end position="43"/>
    </location>
</feature>
<dbReference type="AlphaFoldDB" id="A0A4Y9T9A6"/>
<comment type="caution">
    <text evidence="2">The sequence shown here is derived from an EMBL/GenBank/DDBJ whole genome shotgun (WGS) entry which is preliminary data.</text>
</comment>
<organism evidence="2 3">
    <name type="scientific">Massilia horti</name>
    <dbReference type="NCBI Taxonomy" id="2562153"/>
    <lineage>
        <taxon>Bacteria</taxon>
        <taxon>Pseudomonadati</taxon>
        <taxon>Pseudomonadota</taxon>
        <taxon>Betaproteobacteria</taxon>
        <taxon>Burkholderiales</taxon>
        <taxon>Oxalobacteraceae</taxon>
        <taxon>Telluria group</taxon>
        <taxon>Massilia</taxon>
    </lineage>
</organism>
<evidence type="ECO:0000313" key="3">
    <source>
        <dbReference type="Proteomes" id="UP000297258"/>
    </source>
</evidence>
<evidence type="ECO:0000313" key="2">
    <source>
        <dbReference type="EMBL" id="TFW35675.1"/>
    </source>
</evidence>
<feature type="region of interest" description="Disordered" evidence="1">
    <location>
        <begin position="1"/>
        <end position="66"/>
    </location>
</feature>
<dbReference type="RefSeq" id="WP_135187994.1">
    <property type="nucleotide sequence ID" value="NZ_SPUM01000008.1"/>
</dbReference>
<reference evidence="2 3" key="1">
    <citation type="submission" date="2019-03" db="EMBL/GenBank/DDBJ databases">
        <title>Draft genome of Massilia hortus sp. nov., a novel bacterial species of the Oxalobacteraceae family.</title>
        <authorList>
            <person name="Peta V."/>
            <person name="Raths R."/>
            <person name="Bucking H."/>
        </authorList>
    </citation>
    <scope>NUCLEOTIDE SEQUENCE [LARGE SCALE GENOMIC DNA]</scope>
    <source>
        <strain evidence="2 3">ONC3</strain>
    </source>
</reference>
<accession>A0A4Y9T9A6</accession>
<proteinExistence type="predicted"/>
<evidence type="ECO:0000256" key="1">
    <source>
        <dbReference type="SAM" id="MobiDB-lite"/>
    </source>
</evidence>
<protein>
    <submittedName>
        <fullName evidence="2">Uncharacterized protein</fullName>
    </submittedName>
</protein>
<dbReference type="EMBL" id="SPUM01000008">
    <property type="protein sequence ID" value="TFW35675.1"/>
    <property type="molecule type" value="Genomic_DNA"/>
</dbReference>
<gene>
    <name evidence="2" type="ORF">E4O92_01595</name>
</gene>
<keyword evidence="3" id="KW-1185">Reference proteome</keyword>
<dbReference type="Proteomes" id="UP000297258">
    <property type="component" value="Unassembled WGS sequence"/>
</dbReference>